<feature type="region of interest" description="Disordered" evidence="1">
    <location>
        <begin position="1"/>
        <end position="55"/>
    </location>
</feature>
<evidence type="ECO:0000313" key="4">
    <source>
        <dbReference type="WBParaSite" id="ACOC_0001321101-mRNA-1"/>
    </source>
</evidence>
<proteinExistence type="predicted"/>
<reference evidence="2 3" key="2">
    <citation type="submission" date="2018-11" db="EMBL/GenBank/DDBJ databases">
        <authorList>
            <consortium name="Pathogen Informatics"/>
        </authorList>
    </citation>
    <scope>NUCLEOTIDE SEQUENCE [LARGE SCALE GENOMIC DNA]</scope>
    <source>
        <strain evidence="2 3">Costa Rica</strain>
    </source>
</reference>
<gene>
    <name evidence="2" type="ORF">ACOC_LOCUS13212</name>
</gene>
<evidence type="ECO:0000313" key="3">
    <source>
        <dbReference type="Proteomes" id="UP000267027"/>
    </source>
</evidence>
<dbReference type="EMBL" id="UYYA01005626">
    <property type="protein sequence ID" value="VDM64797.1"/>
    <property type="molecule type" value="Genomic_DNA"/>
</dbReference>
<dbReference type="AlphaFoldDB" id="A0A0R3Q2B3"/>
<feature type="compositionally biased region" description="Basic and acidic residues" evidence="1">
    <location>
        <begin position="21"/>
        <end position="50"/>
    </location>
</feature>
<protein>
    <submittedName>
        <fullName evidence="2 4">Uncharacterized protein</fullName>
    </submittedName>
</protein>
<keyword evidence="3" id="KW-1185">Reference proteome</keyword>
<organism evidence="4">
    <name type="scientific">Angiostrongylus costaricensis</name>
    <name type="common">Nematode worm</name>
    <dbReference type="NCBI Taxonomy" id="334426"/>
    <lineage>
        <taxon>Eukaryota</taxon>
        <taxon>Metazoa</taxon>
        <taxon>Ecdysozoa</taxon>
        <taxon>Nematoda</taxon>
        <taxon>Chromadorea</taxon>
        <taxon>Rhabditida</taxon>
        <taxon>Rhabditina</taxon>
        <taxon>Rhabditomorpha</taxon>
        <taxon>Strongyloidea</taxon>
        <taxon>Metastrongylidae</taxon>
        <taxon>Angiostrongylus</taxon>
    </lineage>
</organism>
<reference evidence="4" key="1">
    <citation type="submission" date="2017-02" db="UniProtKB">
        <authorList>
            <consortium name="WormBaseParasite"/>
        </authorList>
    </citation>
    <scope>IDENTIFICATION</scope>
</reference>
<name>A0A0R3Q2B3_ANGCS</name>
<dbReference type="WBParaSite" id="ACOC_0001321101-mRNA-1">
    <property type="protein sequence ID" value="ACOC_0001321101-mRNA-1"/>
    <property type="gene ID" value="ACOC_0001321101"/>
</dbReference>
<sequence length="74" mass="8355">MATDGHEPLVTGLLGMSNVLQEDHRPDGKSSSRRAEKKDMMLDESLERAEPTGYSCARRRKMEDLLAPARVTRR</sequence>
<accession>A0A0R3Q2B3</accession>
<evidence type="ECO:0000313" key="2">
    <source>
        <dbReference type="EMBL" id="VDM64797.1"/>
    </source>
</evidence>
<evidence type="ECO:0000256" key="1">
    <source>
        <dbReference type="SAM" id="MobiDB-lite"/>
    </source>
</evidence>
<dbReference type="Proteomes" id="UP000267027">
    <property type="component" value="Unassembled WGS sequence"/>
</dbReference>